<name>A0A2S0NFP3_9HYPH</name>
<dbReference type="Proteomes" id="UP000237889">
    <property type="component" value="Chromosome"/>
</dbReference>
<dbReference type="EMBL" id="CP027668">
    <property type="protein sequence ID" value="AVO46856.1"/>
    <property type="molecule type" value="Genomic_DNA"/>
</dbReference>
<sequence length="122" mass="13550">MHGLKPYPSAETDDYLATLVVQTAVLARRRQARFLQTLLEMAAHEALRLAEGQELRATSAATNEEALDALETYLRHARGTEPFLVAAVPDEEAEARHRTAQDVIYGYAAREAGRTQMQRQAA</sequence>
<evidence type="ECO:0000313" key="2">
    <source>
        <dbReference type="Proteomes" id="UP000237889"/>
    </source>
</evidence>
<dbReference type="OrthoDB" id="8452707at2"/>
<dbReference type="AlphaFoldDB" id="A0A2S0NFP3"/>
<proteinExistence type="predicted"/>
<organism evidence="1 2">
    <name type="scientific">Phreatobacter cathodiphilus</name>
    <dbReference type="NCBI Taxonomy" id="1868589"/>
    <lineage>
        <taxon>Bacteria</taxon>
        <taxon>Pseudomonadati</taxon>
        <taxon>Pseudomonadota</taxon>
        <taxon>Alphaproteobacteria</taxon>
        <taxon>Hyphomicrobiales</taxon>
        <taxon>Phreatobacteraceae</taxon>
        <taxon>Phreatobacter</taxon>
    </lineage>
</organism>
<evidence type="ECO:0000313" key="1">
    <source>
        <dbReference type="EMBL" id="AVO46856.1"/>
    </source>
</evidence>
<accession>A0A2S0NFP3</accession>
<keyword evidence="2" id="KW-1185">Reference proteome</keyword>
<dbReference type="KEGG" id="phr:C6569_18315"/>
<protein>
    <submittedName>
        <fullName evidence="1">Uncharacterized protein</fullName>
    </submittedName>
</protein>
<reference evidence="1 2" key="1">
    <citation type="submission" date="2018-03" db="EMBL/GenBank/DDBJ databases">
        <title>Genome sequencing of Phreatobacter sp.</title>
        <authorList>
            <person name="Kim S.-J."/>
            <person name="Heo J."/>
            <person name="Kwon S.-W."/>
        </authorList>
    </citation>
    <scope>NUCLEOTIDE SEQUENCE [LARGE SCALE GENOMIC DNA]</scope>
    <source>
        <strain evidence="1 2">S-12</strain>
    </source>
</reference>
<dbReference type="RefSeq" id="WP_106750226.1">
    <property type="nucleotide sequence ID" value="NZ_CP027668.1"/>
</dbReference>
<gene>
    <name evidence="1" type="ORF">C6569_18315</name>
</gene>